<sequence>MNGDGSLEERLSYIRGVDDFTGVALLDIFKCPQMSLQDGKTELPIRETTFVELEPERLREFFKIVLDEGYVATRYRCFRQRQDIFDRLNRFRELSIRDAVSRLETRPNTDAYTSSEPSPSRRSSSSSSRRLA</sequence>
<gene>
    <name evidence="2" type="ORF">JDN41_10625</name>
</gene>
<evidence type="ECO:0000313" key="2">
    <source>
        <dbReference type="EMBL" id="MBJ7544008.1"/>
    </source>
</evidence>
<feature type="compositionally biased region" description="Low complexity" evidence="1">
    <location>
        <begin position="114"/>
        <end position="132"/>
    </location>
</feature>
<accession>A0A8I1GBG1</accession>
<comment type="caution">
    <text evidence="2">The sequence shown here is derived from an EMBL/GenBank/DDBJ whole genome shotgun (WGS) entry which is preliminary data.</text>
</comment>
<dbReference type="AlphaFoldDB" id="A0A8I1GBG1"/>
<evidence type="ECO:0000313" key="3">
    <source>
        <dbReference type="Proteomes" id="UP000623250"/>
    </source>
</evidence>
<dbReference type="Proteomes" id="UP000623250">
    <property type="component" value="Unassembled WGS sequence"/>
</dbReference>
<protein>
    <submittedName>
        <fullName evidence="2">Uncharacterized protein</fullName>
    </submittedName>
</protein>
<organism evidence="2 3">
    <name type="scientific">Rhodomicrobium udaipurense</name>
    <dbReference type="NCBI Taxonomy" id="1202716"/>
    <lineage>
        <taxon>Bacteria</taxon>
        <taxon>Pseudomonadati</taxon>
        <taxon>Pseudomonadota</taxon>
        <taxon>Alphaproteobacteria</taxon>
        <taxon>Hyphomicrobiales</taxon>
        <taxon>Hyphomicrobiaceae</taxon>
        <taxon>Rhodomicrobium</taxon>
    </lineage>
</organism>
<proteinExistence type="predicted"/>
<evidence type="ECO:0000256" key="1">
    <source>
        <dbReference type="SAM" id="MobiDB-lite"/>
    </source>
</evidence>
<dbReference type="RefSeq" id="WP_037238783.1">
    <property type="nucleotide sequence ID" value="NZ_JAEMUK010000024.1"/>
</dbReference>
<name>A0A8I1GBG1_9HYPH</name>
<feature type="region of interest" description="Disordered" evidence="1">
    <location>
        <begin position="105"/>
        <end position="132"/>
    </location>
</feature>
<keyword evidence="3" id="KW-1185">Reference proteome</keyword>
<dbReference type="EMBL" id="JAEMUK010000024">
    <property type="protein sequence ID" value="MBJ7544008.1"/>
    <property type="molecule type" value="Genomic_DNA"/>
</dbReference>
<reference evidence="2 3" key="1">
    <citation type="submission" date="2020-12" db="EMBL/GenBank/DDBJ databases">
        <title>Revised draft genomes of Rhodomicrobium vannielii ATCC 17100 and Rhodomicrobium udaipurense JA643.</title>
        <authorList>
            <person name="Conners E.M."/>
            <person name="Davenport E.J."/>
            <person name="Bose A."/>
        </authorList>
    </citation>
    <scope>NUCLEOTIDE SEQUENCE [LARGE SCALE GENOMIC DNA]</scope>
    <source>
        <strain evidence="2 3">JA643</strain>
    </source>
</reference>